<dbReference type="PATRIC" id="fig|1116213.3.peg.543"/>
<dbReference type="HOGENOM" id="CLU_737354_0_0_14"/>
<reference evidence="1" key="2">
    <citation type="submission" date="2011-11" db="EMBL/GenBank/DDBJ databases">
        <authorList>
            <person name="Barker E."/>
        </authorList>
    </citation>
    <scope>NUCLEOTIDE SEQUENCE</scope>
    <source>
        <strain evidence="1">Birmingham 1</strain>
    </source>
</reference>
<protein>
    <submittedName>
        <fullName evidence="1">Uncharacterized protein</fullName>
    </submittedName>
</protein>
<dbReference type="InterPro" id="IPR023214">
    <property type="entry name" value="HAD_sf"/>
</dbReference>
<dbReference type="OrthoDB" id="396143at2"/>
<sequence>MTSKNEKIIALDLDLFKSSQEYTQKEIKEIGNLLHEMSVYNNLFLFTDNSFSLAREIVGEWNLSLGYLVINSGACVYDIAAKKKLYENFLDIYIAKFILRLSFVRNYSFVVHTASDISFTYGINFITSSKYRGMNYQFQLISPDYKKLQDWFDIETLFQQHFIYSIEVFFDEFDVDLRRDKMSELLSNLAEFGIKFSSFTTEYTIYFFSKNNLKVKAMQKVLKVSPDYIYKNSMYYSLTFPDWTIAPKAFFWLTDERWTEMIQDEIEEPQVIFLSSSPKLWVKWWKQHKYVWQDDFLGFEQLNKRIKKIDFSKTKNRGNNYRNNCFEFNLETGVLSSREINEEKRRWKWDKGSTTDKSLIKLFFLWPEQLKYCQLNK</sequence>
<reference evidence="1" key="1">
    <citation type="submission" date="2011-11" db="EMBL/GenBank/DDBJ databases">
        <title>Complete genome sequence of Candidatus Mycoplasma haemominutum.</title>
        <authorList>
            <person name="Barker E.N."/>
            <person name="Darby A.C."/>
            <person name="Helps C.R."/>
            <person name="Peters I.R."/>
            <person name="Hughes M.A."/>
            <person name="Radford A.D."/>
            <person name="Novacco M."/>
            <person name="Boretti F."/>
            <person name="Hofmann-Lehmann R."/>
            <person name="Tasker S."/>
        </authorList>
    </citation>
    <scope>NUCLEOTIDE SEQUENCE</scope>
    <source>
        <strain evidence="1">Birmingham 1</strain>
    </source>
</reference>
<dbReference type="EMBL" id="HE613254">
    <property type="protein sequence ID" value="CCE67019.1"/>
    <property type="molecule type" value="Genomic_DNA"/>
</dbReference>
<name>G8C3X1_9MOLU</name>
<dbReference type="KEGG" id="mhb:MHM_05010"/>
<dbReference type="Gene3D" id="3.40.50.1000">
    <property type="entry name" value="HAD superfamily/HAD-like"/>
    <property type="match status" value="1"/>
</dbReference>
<evidence type="ECO:0000313" key="1">
    <source>
        <dbReference type="EMBL" id="CCE67019.1"/>
    </source>
</evidence>
<dbReference type="Pfam" id="PF08282">
    <property type="entry name" value="Hydrolase_3"/>
    <property type="match status" value="1"/>
</dbReference>
<dbReference type="Gene3D" id="3.30.1240.10">
    <property type="match status" value="1"/>
</dbReference>
<dbReference type="SUPFAM" id="SSF56784">
    <property type="entry name" value="HAD-like"/>
    <property type="match status" value="1"/>
</dbReference>
<proteinExistence type="predicted"/>
<accession>G8C3X1</accession>
<dbReference type="InterPro" id="IPR036412">
    <property type="entry name" value="HAD-like_sf"/>
</dbReference>
<organism evidence="1">
    <name type="scientific">Candidatus Mycoplasma haematominutum 'Birmingham 1'</name>
    <dbReference type="NCBI Taxonomy" id="1116213"/>
    <lineage>
        <taxon>Bacteria</taxon>
        <taxon>Bacillati</taxon>
        <taxon>Mycoplasmatota</taxon>
        <taxon>Mollicutes</taxon>
        <taxon>Mycoplasmataceae</taxon>
        <taxon>Mycoplasma</taxon>
    </lineage>
</organism>
<dbReference type="RefSeq" id="WP_015511884.1">
    <property type="nucleotide sequence ID" value="NC_021007.1"/>
</dbReference>
<gene>
    <name evidence="1" type="ORF">MHM_05010</name>
</gene>
<dbReference type="AlphaFoldDB" id="G8C3X1"/>